<keyword evidence="1" id="KW-0812">Transmembrane</keyword>
<accession>A0A0K2VHQ4</accession>
<feature type="transmembrane region" description="Helical" evidence="1">
    <location>
        <begin position="18"/>
        <end position="36"/>
    </location>
</feature>
<proteinExistence type="predicted"/>
<keyword evidence="1" id="KW-1133">Transmembrane helix</keyword>
<organism evidence="2">
    <name type="scientific">Lepeophtheirus salmonis</name>
    <name type="common">Salmon louse</name>
    <name type="synonym">Caligus salmonis</name>
    <dbReference type="NCBI Taxonomy" id="72036"/>
    <lineage>
        <taxon>Eukaryota</taxon>
        <taxon>Metazoa</taxon>
        <taxon>Ecdysozoa</taxon>
        <taxon>Arthropoda</taxon>
        <taxon>Crustacea</taxon>
        <taxon>Multicrustacea</taxon>
        <taxon>Hexanauplia</taxon>
        <taxon>Copepoda</taxon>
        <taxon>Siphonostomatoida</taxon>
        <taxon>Caligidae</taxon>
        <taxon>Lepeophtheirus</taxon>
    </lineage>
</organism>
<evidence type="ECO:0000313" key="2">
    <source>
        <dbReference type="EMBL" id="CDW49959.1"/>
    </source>
</evidence>
<dbReference type="AlphaFoldDB" id="A0A0K2VHQ4"/>
<evidence type="ECO:0000256" key="1">
    <source>
        <dbReference type="SAM" id="Phobius"/>
    </source>
</evidence>
<reference evidence="2" key="1">
    <citation type="submission" date="2014-05" db="EMBL/GenBank/DDBJ databases">
        <authorList>
            <person name="Chronopoulou M."/>
        </authorList>
    </citation>
    <scope>NUCLEOTIDE SEQUENCE</scope>
    <source>
        <tissue evidence="2">Whole organism</tissue>
    </source>
</reference>
<dbReference type="EMBL" id="HACA01032598">
    <property type="protein sequence ID" value="CDW49959.1"/>
    <property type="molecule type" value="Transcribed_RNA"/>
</dbReference>
<name>A0A0K2VHQ4_LEPSM</name>
<keyword evidence="1" id="KW-0472">Membrane</keyword>
<sequence length="39" mass="4551">MVRRRFRKNPRQSLGRQLIPLMLGISAVLKLLISFTRPS</sequence>
<protein>
    <submittedName>
        <fullName evidence="2">Uncharacterized protein</fullName>
    </submittedName>
</protein>